<feature type="domain" description="DBF4-type" evidence="6">
    <location>
        <begin position="423"/>
        <end position="472"/>
    </location>
</feature>
<dbReference type="FunFam" id="6.10.250.3410:FF:000001">
    <property type="entry name" value="Protein DBF4 homolog A"/>
    <property type="match status" value="1"/>
</dbReference>
<dbReference type="GO" id="GO:0010571">
    <property type="term" value="P:positive regulation of nuclear cell cycle DNA replication"/>
    <property type="evidence" value="ECO:0007669"/>
    <property type="project" value="TreeGrafter"/>
</dbReference>
<evidence type="ECO:0000256" key="2">
    <source>
        <dbReference type="ARBA" id="ARBA00022771"/>
    </source>
</evidence>
<evidence type="ECO:0000313" key="8">
    <source>
        <dbReference type="Proteomes" id="UP000095009"/>
    </source>
</evidence>
<dbReference type="PANTHER" id="PTHR15375:SF26">
    <property type="entry name" value="PROTEIN CHIFFON"/>
    <property type="match status" value="1"/>
</dbReference>
<dbReference type="STRING" id="857566.A0A1E3PNA8"/>
<dbReference type="PANTHER" id="PTHR15375">
    <property type="entry name" value="ACTIVATOR OF S-PHASE KINASE-RELATED"/>
    <property type="match status" value="1"/>
</dbReference>
<protein>
    <recommendedName>
        <fullName evidence="6">DBF4-type domain-containing protein</fullName>
    </recommendedName>
</protein>
<dbReference type="Gene3D" id="3.40.50.10190">
    <property type="entry name" value="BRCT domain"/>
    <property type="match status" value="1"/>
</dbReference>
<dbReference type="InterPro" id="IPR006572">
    <property type="entry name" value="Znf_DBF"/>
</dbReference>
<proteinExistence type="predicted"/>
<evidence type="ECO:0000256" key="1">
    <source>
        <dbReference type="ARBA" id="ARBA00022723"/>
    </source>
</evidence>
<gene>
    <name evidence="7" type="ORF">NADFUDRAFT_40090</name>
</gene>
<evidence type="ECO:0000313" key="7">
    <source>
        <dbReference type="EMBL" id="ODQ66903.1"/>
    </source>
</evidence>
<dbReference type="Pfam" id="PF22437">
    <property type="entry name" value="DBF4_BRCT"/>
    <property type="match status" value="1"/>
</dbReference>
<keyword evidence="1" id="KW-0479">Metal-binding</keyword>
<feature type="compositionally biased region" description="Low complexity" evidence="5">
    <location>
        <begin position="310"/>
        <end position="331"/>
    </location>
</feature>
<dbReference type="GO" id="GO:0043539">
    <property type="term" value="F:protein serine/threonine kinase activator activity"/>
    <property type="evidence" value="ECO:0007669"/>
    <property type="project" value="TreeGrafter"/>
</dbReference>
<organism evidence="7 8">
    <name type="scientific">Nadsonia fulvescens var. elongata DSM 6958</name>
    <dbReference type="NCBI Taxonomy" id="857566"/>
    <lineage>
        <taxon>Eukaryota</taxon>
        <taxon>Fungi</taxon>
        <taxon>Dikarya</taxon>
        <taxon>Ascomycota</taxon>
        <taxon>Saccharomycotina</taxon>
        <taxon>Dipodascomycetes</taxon>
        <taxon>Dipodascales</taxon>
        <taxon>Dipodascales incertae sedis</taxon>
        <taxon>Nadsonia</taxon>
    </lineage>
</organism>
<feature type="compositionally biased region" description="Polar residues" evidence="5">
    <location>
        <begin position="1"/>
        <end position="17"/>
    </location>
</feature>
<dbReference type="GO" id="GO:0008270">
    <property type="term" value="F:zinc ion binding"/>
    <property type="evidence" value="ECO:0007669"/>
    <property type="project" value="UniProtKB-KW"/>
</dbReference>
<dbReference type="InterPro" id="IPR038545">
    <property type="entry name" value="Znf_DBF_sf"/>
</dbReference>
<evidence type="ECO:0000259" key="6">
    <source>
        <dbReference type="PROSITE" id="PS51265"/>
    </source>
</evidence>
<feature type="region of interest" description="Disordered" evidence="5">
    <location>
        <begin position="1"/>
        <end position="27"/>
    </location>
</feature>
<evidence type="ECO:0000256" key="5">
    <source>
        <dbReference type="SAM" id="MobiDB-lite"/>
    </source>
</evidence>
<name>A0A1E3PNA8_9ASCO</name>
<dbReference type="Proteomes" id="UP000095009">
    <property type="component" value="Unassembled WGS sequence"/>
</dbReference>
<evidence type="ECO:0000256" key="3">
    <source>
        <dbReference type="ARBA" id="ARBA00022833"/>
    </source>
</evidence>
<dbReference type="SMART" id="SM00586">
    <property type="entry name" value="ZnF_DBF"/>
    <property type="match status" value="1"/>
</dbReference>
<dbReference type="InterPro" id="IPR055116">
    <property type="entry name" value="DBF4_BRCT"/>
</dbReference>
<accession>A0A1E3PNA8</accession>
<dbReference type="InterPro" id="IPR013939">
    <property type="entry name" value="Regulatory_Dfp1/Him1"/>
</dbReference>
<feature type="region of interest" description="Disordered" evidence="5">
    <location>
        <begin position="306"/>
        <end position="350"/>
    </location>
</feature>
<dbReference type="AlphaFoldDB" id="A0A1E3PNA8"/>
<dbReference type="Pfam" id="PF07535">
    <property type="entry name" value="zf-DBF"/>
    <property type="match status" value="1"/>
</dbReference>
<evidence type="ECO:0000256" key="4">
    <source>
        <dbReference type="PROSITE-ProRule" id="PRU00600"/>
    </source>
</evidence>
<feature type="compositionally biased region" description="Polar residues" evidence="5">
    <location>
        <begin position="332"/>
        <end position="349"/>
    </location>
</feature>
<reference evidence="7 8" key="1">
    <citation type="journal article" date="2016" name="Proc. Natl. Acad. Sci. U.S.A.">
        <title>Comparative genomics of biotechnologically important yeasts.</title>
        <authorList>
            <person name="Riley R."/>
            <person name="Haridas S."/>
            <person name="Wolfe K.H."/>
            <person name="Lopes M.R."/>
            <person name="Hittinger C.T."/>
            <person name="Goeker M."/>
            <person name="Salamov A.A."/>
            <person name="Wisecaver J.H."/>
            <person name="Long T.M."/>
            <person name="Calvey C.H."/>
            <person name="Aerts A.L."/>
            <person name="Barry K.W."/>
            <person name="Choi C."/>
            <person name="Clum A."/>
            <person name="Coughlan A.Y."/>
            <person name="Deshpande S."/>
            <person name="Douglass A.P."/>
            <person name="Hanson S.J."/>
            <person name="Klenk H.-P."/>
            <person name="LaButti K.M."/>
            <person name="Lapidus A."/>
            <person name="Lindquist E.A."/>
            <person name="Lipzen A.M."/>
            <person name="Meier-Kolthoff J.P."/>
            <person name="Ohm R.A."/>
            <person name="Otillar R.P."/>
            <person name="Pangilinan J.L."/>
            <person name="Peng Y."/>
            <person name="Rokas A."/>
            <person name="Rosa C.A."/>
            <person name="Scheuner C."/>
            <person name="Sibirny A.A."/>
            <person name="Slot J.C."/>
            <person name="Stielow J.B."/>
            <person name="Sun H."/>
            <person name="Kurtzman C.P."/>
            <person name="Blackwell M."/>
            <person name="Grigoriev I.V."/>
            <person name="Jeffries T.W."/>
        </authorList>
    </citation>
    <scope>NUCLEOTIDE SEQUENCE [LARGE SCALE GENOMIC DNA]</scope>
    <source>
        <strain evidence="7 8">DSM 6958</strain>
    </source>
</reference>
<dbReference type="GO" id="GO:0003676">
    <property type="term" value="F:nucleic acid binding"/>
    <property type="evidence" value="ECO:0007669"/>
    <property type="project" value="InterPro"/>
</dbReference>
<keyword evidence="2 4" id="KW-0863">Zinc-finger</keyword>
<dbReference type="GO" id="GO:1901987">
    <property type="term" value="P:regulation of cell cycle phase transition"/>
    <property type="evidence" value="ECO:0007669"/>
    <property type="project" value="TreeGrafter"/>
</dbReference>
<dbReference type="Pfam" id="PF08630">
    <property type="entry name" value="Dfp1_Him1_M"/>
    <property type="match status" value="1"/>
</dbReference>
<dbReference type="GO" id="GO:0031431">
    <property type="term" value="C:Dbf4-dependent protein kinase complex"/>
    <property type="evidence" value="ECO:0007669"/>
    <property type="project" value="TreeGrafter"/>
</dbReference>
<keyword evidence="3" id="KW-0862">Zinc</keyword>
<dbReference type="Gene3D" id="6.10.250.3410">
    <property type="entry name" value="DBF zinc finger"/>
    <property type="match status" value="1"/>
</dbReference>
<dbReference type="PROSITE" id="PS51265">
    <property type="entry name" value="ZF_DBF4"/>
    <property type="match status" value="1"/>
</dbReference>
<keyword evidence="8" id="KW-1185">Reference proteome</keyword>
<dbReference type="InterPro" id="IPR036420">
    <property type="entry name" value="BRCT_dom_sf"/>
</dbReference>
<sequence length="479" mass="54336">MTTVTTPSTEAMSTTATRVPRAKRPHTDIKQWRQQWYKELASSTIYIDGFDHQFKQLIKQVFWVRFRTKTLEFFDSQVVTHVITRRRQSEIDRLQPSLGGSDILAKARHQGIHVWSSDKVCRFVTNLTGLPIRTLSDLTILLEVASVTKNASVISPTVPAISRNHPSVIGGVITEFANGSHLANLLMEEKQRSPLECDRELRRNDHVLYKGPYILIWDPSHNYRPVVTKEYKPVVQSGNVNPQAGLANSGDWPQFRITAAGRCPFVYDATIFNRAKRVVAQVPENRPQKQYSQTPVKSNTRDIIESGLNSPVSSASRSLSPSPSPSPSAKSFTQLIPGNSTPTPIQTPEVSRRAINEFKRKLQQMEANDGDLSVLGPARRRLQSIESFSTTDPTKRPSPQTQLSQLQIEAQPPQYTAKQYRRSTITAGYCENCYERYEDFDTHITSRRHRKFATNGKYFVQLDQMLRRIARPLRPASAY</sequence>
<dbReference type="OrthoDB" id="21380at2759"/>
<dbReference type="InterPro" id="IPR051590">
    <property type="entry name" value="Replication_Regulatory_Kinase"/>
</dbReference>
<dbReference type="EMBL" id="KV454407">
    <property type="protein sequence ID" value="ODQ66903.1"/>
    <property type="molecule type" value="Genomic_DNA"/>
</dbReference>